<dbReference type="CDD" id="cd03801">
    <property type="entry name" value="GT4_PimA-like"/>
    <property type="match status" value="1"/>
</dbReference>
<gene>
    <name evidence="1" type="ORF">F9U64_12285</name>
</gene>
<dbReference type="Gene3D" id="3.40.50.2000">
    <property type="entry name" value="Glycogen Phosphorylase B"/>
    <property type="match status" value="2"/>
</dbReference>
<evidence type="ECO:0000313" key="2">
    <source>
        <dbReference type="Proteomes" id="UP000480246"/>
    </source>
</evidence>
<keyword evidence="2" id="KW-1185">Reference proteome</keyword>
<evidence type="ECO:0000313" key="1">
    <source>
        <dbReference type="EMBL" id="KAB8133672.1"/>
    </source>
</evidence>
<dbReference type="SUPFAM" id="SSF53756">
    <property type="entry name" value="UDP-Glycosyltransferase/glycogen phosphorylase"/>
    <property type="match status" value="1"/>
</dbReference>
<dbReference type="RefSeq" id="WP_153403784.1">
    <property type="nucleotide sequence ID" value="NZ_ML762431.1"/>
</dbReference>
<dbReference type="OrthoDB" id="9815550at2"/>
<reference evidence="1 2" key="1">
    <citation type="submission" date="2019-10" db="EMBL/GenBank/DDBJ databases">
        <title>Gracilibacillus sp. nov. isolated from rice seeds.</title>
        <authorList>
            <person name="He S."/>
        </authorList>
    </citation>
    <scope>NUCLEOTIDE SEQUENCE [LARGE SCALE GENOMIC DNA]</scope>
    <source>
        <strain evidence="1 2">TD8</strain>
    </source>
</reference>
<dbReference type="Pfam" id="PF13692">
    <property type="entry name" value="Glyco_trans_1_4"/>
    <property type="match status" value="1"/>
</dbReference>
<dbReference type="GO" id="GO:0016757">
    <property type="term" value="F:glycosyltransferase activity"/>
    <property type="evidence" value="ECO:0007669"/>
    <property type="project" value="TreeGrafter"/>
</dbReference>
<dbReference type="PANTHER" id="PTHR45947">
    <property type="entry name" value="SULFOQUINOVOSYL TRANSFERASE SQD2"/>
    <property type="match status" value="1"/>
</dbReference>
<organism evidence="1 2">
    <name type="scientific">Gracilibacillus oryzae</name>
    <dbReference type="NCBI Taxonomy" id="1672701"/>
    <lineage>
        <taxon>Bacteria</taxon>
        <taxon>Bacillati</taxon>
        <taxon>Bacillota</taxon>
        <taxon>Bacilli</taxon>
        <taxon>Bacillales</taxon>
        <taxon>Bacillaceae</taxon>
        <taxon>Gracilibacillus</taxon>
    </lineage>
</organism>
<dbReference type="InterPro" id="IPR050194">
    <property type="entry name" value="Glycosyltransferase_grp1"/>
</dbReference>
<dbReference type="EMBL" id="WEID01000057">
    <property type="protein sequence ID" value="KAB8133672.1"/>
    <property type="molecule type" value="Genomic_DNA"/>
</dbReference>
<dbReference type="PANTHER" id="PTHR45947:SF3">
    <property type="entry name" value="SULFOQUINOVOSYL TRANSFERASE SQD2"/>
    <property type="match status" value="1"/>
</dbReference>
<keyword evidence="1" id="KW-0808">Transferase</keyword>
<name>A0A7C8L393_9BACI</name>
<dbReference type="AlphaFoldDB" id="A0A7C8L393"/>
<proteinExistence type="predicted"/>
<comment type="caution">
    <text evidence="1">The sequence shown here is derived from an EMBL/GenBank/DDBJ whole genome shotgun (WGS) entry which is preliminary data.</text>
</comment>
<dbReference type="Proteomes" id="UP000480246">
    <property type="component" value="Unassembled WGS sequence"/>
</dbReference>
<protein>
    <submittedName>
        <fullName evidence="1">Glycosyltransferase family 4 protein</fullName>
    </submittedName>
</protein>
<sequence length="388" mass="44739">MSKVLMYSTSQLFGKRVTGGLKRFLELYYAFRDKGIEVDLYSADSQEVLKEKKVSANSLESENVSKSILLPTELKIFIKNYKYLKTIKKREYDLIIVFDVPTAIGLCLSGFKNIQLFIRQDLIKYKRISISERTNNKLLINFYLLIMKLCEFICFIKAAKIIIQCKYDYHALIKRHSLIKSIIKKKSIIQINNVNPSWVINKSLENNNKADSNLKKGKEDKLLVGFIGDFSNERKGHRILVDAVKELIDEGISIEVILIGDGEKLTTYINECSTYPDIKFTGRLDNPITVVKKLDLMVVPSLADSCPNTIMEALYNYIPVIGARSGGIPEMLMHEISMFDLNIDSLSKRIKYYISEEKRNELKILQAQRREDLSFNWADKIIKHLEIH</sequence>
<accession>A0A7C8L393</accession>